<keyword evidence="2" id="KW-1185">Reference proteome</keyword>
<proteinExistence type="predicted"/>
<dbReference type="AlphaFoldDB" id="A0ABD2AJG7"/>
<protein>
    <submittedName>
        <fullName evidence="1">Uncharacterized protein</fullName>
    </submittedName>
</protein>
<sequence>MTVVVFSVNREHVGTSQDFRKITWHVGVEQGRIWSSVVPFSTAYTWMILLKRRARERGHYRGFACGYPWRDKPKDGKRGDLLERGEFYAGWSWPTLKHSCVLVRGAAAVAVAVAVAAET</sequence>
<name>A0ABD2AJG7_VESSQ</name>
<reference evidence="1 2" key="1">
    <citation type="journal article" date="2024" name="Ann. Entomol. Soc. Am.">
        <title>Genomic analyses of the southern and eastern yellowjacket wasps (Hymenoptera: Vespidae) reveal evolutionary signatures of social life.</title>
        <authorList>
            <person name="Catto M.A."/>
            <person name="Caine P.B."/>
            <person name="Orr S.E."/>
            <person name="Hunt B.G."/>
            <person name="Goodisman M.A.D."/>
        </authorList>
    </citation>
    <scope>NUCLEOTIDE SEQUENCE [LARGE SCALE GENOMIC DNA]</scope>
    <source>
        <strain evidence="1">233</strain>
        <tissue evidence="1">Head and thorax</tissue>
    </source>
</reference>
<dbReference type="Proteomes" id="UP001607302">
    <property type="component" value="Unassembled WGS sequence"/>
</dbReference>
<gene>
    <name evidence="1" type="ORF">V1478_009805</name>
</gene>
<evidence type="ECO:0000313" key="1">
    <source>
        <dbReference type="EMBL" id="KAL2720759.1"/>
    </source>
</evidence>
<evidence type="ECO:0000313" key="2">
    <source>
        <dbReference type="Proteomes" id="UP001607302"/>
    </source>
</evidence>
<dbReference type="EMBL" id="JAUDFV010000144">
    <property type="protein sequence ID" value="KAL2720759.1"/>
    <property type="molecule type" value="Genomic_DNA"/>
</dbReference>
<accession>A0ABD2AJG7</accession>
<comment type="caution">
    <text evidence="1">The sequence shown here is derived from an EMBL/GenBank/DDBJ whole genome shotgun (WGS) entry which is preliminary data.</text>
</comment>
<organism evidence="1 2">
    <name type="scientific">Vespula squamosa</name>
    <name type="common">Southern yellow jacket</name>
    <name type="synonym">Wasp</name>
    <dbReference type="NCBI Taxonomy" id="30214"/>
    <lineage>
        <taxon>Eukaryota</taxon>
        <taxon>Metazoa</taxon>
        <taxon>Ecdysozoa</taxon>
        <taxon>Arthropoda</taxon>
        <taxon>Hexapoda</taxon>
        <taxon>Insecta</taxon>
        <taxon>Pterygota</taxon>
        <taxon>Neoptera</taxon>
        <taxon>Endopterygota</taxon>
        <taxon>Hymenoptera</taxon>
        <taxon>Apocrita</taxon>
        <taxon>Aculeata</taxon>
        <taxon>Vespoidea</taxon>
        <taxon>Vespidae</taxon>
        <taxon>Vespinae</taxon>
        <taxon>Vespula</taxon>
    </lineage>
</organism>